<dbReference type="eggNOG" id="ENOG502QUDZ">
    <property type="taxonomic scope" value="Eukaryota"/>
</dbReference>
<dbReference type="SUPFAM" id="SSF50104">
    <property type="entry name" value="Translation proteins SH3-like domain"/>
    <property type="match status" value="1"/>
</dbReference>
<accession>A0A1Q3A3Q6</accession>
<evidence type="ECO:0008006" key="4">
    <source>
        <dbReference type="Google" id="ProtNLM"/>
    </source>
</evidence>
<dbReference type="Pfam" id="PF22682">
    <property type="entry name" value="Ribosomal_uL24m-like"/>
    <property type="match status" value="1"/>
</dbReference>
<dbReference type="OrthoDB" id="359154at2759"/>
<comment type="caution">
    <text evidence="2">The sequence shown here is derived from an EMBL/GenBank/DDBJ whole genome shotgun (WGS) entry which is preliminary data.</text>
</comment>
<dbReference type="InterPro" id="IPR008991">
    <property type="entry name" value="Translation_prot_SH3-like_sf"/>
</dbReference>
<dbReference type="Proteomes" id="UP000187013">
    <property type="component" value="Unassembled WGS sequence"/>
</dbReference>
<dbReference type="GO" id="GO:0005762">
    <property type="term" value="C:mitochondrial large ribosomal subunit"/>
    <property type="evidence" value="ECO:0007669"/>
    <property type="project" value="EnsemblFungi"/>
</dbReference>
<dbReference type="GO" id="GO:0003735">
    <property type="term" value="F:structural constituent of ribosome"/>
    <property type="evidence" value="ECO:0007669"/>
    <property type="project" value="EnsemblFungi"/>
</dbReference>
<evidence type="ECO:0000313" key="2">
    <source>
        <dbReference type="EMBL" id="GAV50287.1"/>
    </source>
</evidence>
<comment type="similarity">
    <text evidence="1">Belongs to the universal ribosomal protein uL24 family.</text>
</comment>
<dbReference type="InterPro" id="IPR003256">
    <property type="entry name" value="Ribosomal_uL24"/>
</dbReference>
<name>A0A1Q3A3Q6_ZYGRO</name>
<dbReference type="AlphaFoldDB" id="A0A1Q3A3Q6"/>
<sequence>MSTGYSHLTKVGARILNRLNNPPEHLKPFVSKYTKRSVPEFLRPEIDEVDPKDAFETEKQWKYMPGDRVVITRGKQRGNICVVKQHDRITNGFILDENGPTKTVPVPKQFWLEGQKTHMLTVPVALKQEDVKLVADVDDPQNPGHTKTVAVRDVTFSGSYYDPDYKKMMPYRQVSGETDLVIPWPKPEQHEDGELATDAMVAREQTFWVESLAKNPIPEAAFLTIRNPHSKFRRGKLTTKDISKLVAPPMPLSDVKKARLAEREQLAQIPRPTLTEEDKNLIGDKIYEHLKEYVGR</sequence>
<evidence type="ECO:0000313" key="3">
    <source>
        <dbReference type="Proteomes" id="UP000187013"/>
    </source>
</evidence>
<dbReference type="OMA" id="KEWKFIP"/>
<organism evidence="2 3">
    <name type="scientific">Zygosaccharomyces rouxii</name>
    <dbReference type="NCBI Taxonomy" id="4956"/>
    <lineage>
        <taxon>Eukaryota</taxon>
        <taxon>Fungi</taxon>
        <taxon>Dikarya</taxon>
        <taxon>Ascomycota</taxon>
        <taxon>Saccharomycotina</taxon>
        <taxon>Saccharomycetes</taxon>
        <taxon>Saccharomycetales</taxon>
        <taxon>Saccharomycetaceae</taxon>
        <taxon>Zygosaccharomyces</taxon>
    </lineage>
</organism>
<dbReference type="GO" id="GO:0006412">
    <property type="term" value="P:translation"/>
    <property type="evidence" value="ECO:0007669"/>
    <property type="project" value="InterPro"/>
</dbReference>
<dbReference type="PANTHER" id="PTHR12903">
    <property type="entry name" value="MITOCHONDRIAL RIBOSOMAL PROTEIN L24"/>
    <property type="match status" value="1"/>
</dbReference>
<proteinExistence type="inferred from homology"/>
<reference evidence="2 3" key="1">
    <citation type="submission" date="2016-08" db="EMBL/GenBank/DDBJ databases">
        <title>Draft genome sequence of allopolyploid Zygosaccharomyces rouxii.</title>
        <authorList>
            <person name="Watanabe J."/>
            <person name="Uehara K."/>
            <person name="Mogi Y."/>
            <person name="Tsukioka Y."/>
        </authorList>
    </citation>
    <scope>NUCLEOTIDE SEQUENCE [LARGE SCALE GENOMIC DNA]</scope>
    <source>
        <strain evidence="2 3">NBRC 110957</strain>
    </source>
</reference>
<protein>
    <recommendedName>
        <fullName evidence="4">KOW domain-containing protein</fullName>
    </recommendedName>
</protein>
<gene>
    <name evidence="2" type="ORF">ZYGR_0U01430</name>
</gene>
<evidence type="ECO:0000256" key="1">
    <source>
        <dbReference type="ARBA" id="ARBA00010618"/>
    </source>
</evidence>
<dbReference type="EMBL" id="BDGX01000021">
    <property type="protein sequence ID" value="GAV50287.1"/>
    <property type="molecule type" value="Genomic_DNA"/>
</dbReference>